<name>A0A845R041_9CLOT</name>
<feature type="transmembrane region" description="Helical" evidence="1">
    <location>
        <begin position="39"/>
        <end position="57"/>
    </location>
</feature>
<proteinExistence type="predicted"/>
<dbReference type="RefSeq" id="WP_160198400.1">
    <property type="nucleotide sequence ID" value="NZ_QXXA01000016.1"/>
</dbReference>
<keyword evidence="1" id="KW-1133">Transmembrane helix</keyword>
<keyword evidence="1" id="KW-0812">Transmembrane</keyword>
<evidence type="ECO:0000256" key="1">
    <source>
        <dbReference type="SAM" id="Phobius"/>
    </source>
</evidence>
<keyword evidence="1" id="KW-0472">Membrane</keyword>
<evidence type="ECO:0000313" key="3">
    <source>
        <dbReference type="Proteomes" id="UP000467132"/>
    </source>
</evidence>
<keyword evidence="3" id="KW-1185">Reference proteome</keyword>
<gene>
    <name evidence="2" type="ORF">D3Z33_13855</name>
</gene>
<dbReference type="AlphaFoldDB" id="A0A845R041"/>
<protein>
    <submittedName>
        <fullName evidence="2">Uncharacterized protein</fullName>
    </submittedName>
</protein>
<organism evidence="2 3">
    <name type="scientific">Senegalia massiliensis</name>
    <dbReference type="NCBI Taxonomy" id="1720316"/>
    <lineage>
        <taxon>Bacteria</taxon>
        <taxon>Bacillati</taxon>
        <taxon>Bacillota</taxon>
        <taxon>Clostridia</taxon>
        <taxon>Eubacteriales</taxon>
        <taxon>Clostridiaceae</taxon>
        <taxon>Senegalia</taxon>
    </lineage>
</organism>
<dbReference type="Proteomes" id="UP000467132">
    <property type="component" value="Unassembled WGS sequence"/>
</dbReference>
<dbReference type="EMBL" id="QXXA01000016">
    <property type="protein sequence ID" value="NBI07941.1"/>
    <property type="molecule type" value="Genomic_DNA"/>
</dbReference>
<reference evidence="2 3" key="1">
    <citation type="submission" date="2018-08" db="EMBL/GenBank/DDBJ databases">
        <title>Murine metabolic-syndrome-specific gut microbial biobank.</title>
        <authorList>
            <person name="Liu C."/>
        </authorList>
    </citation>
    <scope>NUCLEOTIDE SEQUENCE [LARGE SCALE GENOMIC DNA]</scope>
    <source>
        <strain evidence="2 3">583</strain>
    </source>
</reference>
<accession>A0A845R041</accession>
<sequence>MDYYDIQSAIAIFGMIIAFAYLGIYTYEKSYNKQVKFNYRKIFIIVVIIFFIIIGLIKK</sequence>
<feature type="transmembrane region" description="Helical" evidence="1">
    <location>
        <begin position="6"/>
        <end position="27"/>
    </location>
</feature>
<evidence type="ECO:0000313" key="2">
    <source>
        <dbReference type="EMBL" id="NBI07941.1"/>
    </source>
</evidence>
<comment type="caution">
    <text evidence="2">The sequence shown here is derived from an EMBL/GenBank/DDBJ whole genome shotgun (WGS) entry which is preliminary data.</text>
</comment>